<feature type="transmembrane region" description="Helical" evidence="1">
    <location>
        <begin position="28"/>
        <end position="55"/>
    </location>
</feature>
<evidence type="ECO:0008006" key="4">
    <source>
        <dbReference type="Google" id="ProtNLM"/>
    </source>
</evidence>
<feature type="transmembrane region" description="Helical" evidence="1">
    <location>
        <begin position="96"/>
        <end position="117"/>
    </location>
</feature>
<evidence type="ECO:0000313" key="2">
    <source>
        <dbReference type="EMBL" id="GAA4745160.1"/>
    </source>
</evidence>
<dbReference type="RefSeq" id="WP_345480564.1">
    <property type="nucleotide sequence ID" value="NZ_BAABLP010000002.1"/>
</dbReference>
<feature type="transmembrane region" description="Helical" evidence="1">
    <location>
        <begin position="67"/>
        <end position="89"/>
    </location>
</feature>
<keyword evidence="1" id="KW-0472">Membrane</keyword>
<evidence type="ECO:0000313" key="3">
    <source>
        <dbReference type="Proteomes" id="UP001500121"/>
    </source>
</evidence>
<accession>A0ABP8Z2Z8</accession>
<keyword evidence="1" id="KW-1133">Transmembrane helix</keyword>
<evidence type="ECO:0000256" key="1">
    <source>
        <dbReference type="SAM" id="Phobius"/>
    </source>
</evidence>
<organism evidence="2 3">
    <name type="scientific">Amnibacterium soli</name>
    <dbReference type="NCBI Taxonomy" id="1282736"/>
    <lineage>
        <taxon>Bacteria</taxon>
        <taxon>Bacillati</taxon>
        <taxon>Actinomycetota</taxon>
        <taxon>Actinomycetes</taxon>
        <taxon>Micrococcales</taxon>
        <taxon>Microbacteriaceae</taxon>
        <taxon>Amnibacterium</taxon>
    </lineage>
</organism>
<keyword evidence="3" id="KW-1185">Reference proteome</keyword>
<gene>
    <name evidence="2" type="ORF">GCM10025783_16160</name>
</gene>
<sequence>MRTLAVGRGPHLDAEDLLRRRRPRAVRAAFITSSALVVLVVLGVLLPVLGFIGAAAAATVGVLRVPVAGIAGALAVGYLLAAVLLLVCVRRRSGAVAWVLGVAAVVSALLVSVWPIVAVSLSGVEQVQDVIPFIRDLVARVADR</sequence>
<dbReference type="EMBL" id="BAABLP010000002">
    <property type="protein sequence ID" value="GAA4745160.1"/>
    <property type="molecule type" value="Genomic_DNA"/>
</dbReference>
<keyword evidence="1" id="KW-0812">Transmembrane</keyword>
<name>A0ABP8Z2Z8_9MICO</name>
<protein>
    <recommendedName>
        <fullName evidence="4">MFS transporter permease</fullName>
    </recommendedName>
</protein>
<comment type="caution">
    <text evidence="2">The sequence shown here is derived from an EMBL/GenBank/DDBJ whole genome shotgun (WGS) entry which is preliminary data.</text>
</comment>
<dbReference type="Proteomes" id="UP001500121">
    <property type="component" value="Unassembled WGS sequence"/>
</dbReference>
<proteinExistence type="predicted"/>
<reference evidence="3" key="1">
    <citation type="journal article" date="2019" name="Int. J. Syst. Evol. Microbiol.">
        <title>The Global Catalogue of Microorganisms (GCM) 10K type strain sequencing project: providing services to taxonomists for standard genome sequencing and annotation.</title>
        <authorList>
            <consortium name="The Broad Institute Genomics Platform"/>
            <consortium name="The Broad Institute Genome Sequencing Center for Infectious Disease"/>
            <person name="Wu L."/>
            <person name="Ma J."/>
        </authorList>
    </citation>
    <scope>NUCLEOTIDE SEQUENCE [LARGE SCALE GENOMIC DNA]</scope>
    <source>
        <strain evidence="3">JCM 19015</strain>
    </source>
</reference>